<gene>
    <name evidence="7" type="ORF">UFOPK1353_00594</name>
    <name evidence="8" type="ORF">UFOPK2855_00974</name>
</gene>
<dbReference type="InterPro" id="IPR002986">
    <property type="entry name" value="DAP_deCOOHase_LysA"/>
</dbReference>
<dbReference type="AlphaFoldDB" id="A0A6J6V2U9"/>
<comment type="cofactor">
    <cofactor evidence="1">
        <name>pyridoxal 5'-phosphate</name>
        <dbReference type="ChEBI" id="CHEBI:597326"/>
    </cofactor>
</comment>
<feature type="domain" description="Orn/DAP/Arg decarboxylase 2 C-terminal" evidence="5">
    <location>
        <begin position="40"/>
        <end position="380"/>
    </location>
</feature>
<dbReference type="SUPFAM" id="SSF51419">
    <property type="entry name" value="PLP-binding barrel"/>
    <property type="match status" value="1"/>
</dbReference>
<reference evidence="8" key="1">
    <citation type="submission" date="2020-05" db="EMBL/GenBank/DDBJ databases">
        <authorList>
            <person name="Chiriac C."/>
            <person name="Salcher M."/>
            <person name="Ghai R."/>
            <person name="Kavagutti S V."/>
        </authorList>
    </citation>
    <scope>NUCLEOTIDE SEQUENCE</scope>
</reference>
<dbReference type="Pfam" id="PF00278">
    <property type="entry name" value="Orn_DAP_Arg_deC"/>
    <property type="match status" value="1"/>
</dbReference>
<dbReference type="Pfam" id="PF02784">
    <property type="entry name" value="Orn_Arg_deC_N"/>
    <property type="match status" value="1"/>
</dbReference>
<accession>A0A6J6V2U9</accession>
<dbReference type="Gene3D" id="3.20.20.10">
    <property type="entry name" value="Alanine racemase"/>
    <property type="match status" value="1"/>
</dbReference>
<evidence type="ECO:0000259" key="5">
    <source>
        <dbReference type="Pfam" id="PF00278"/>
    </source>
</evidence>
<name>A0A6J6V2U9_9ZZZZ</name>
<dbReference type="InterPro" id="IPR029066">
    <property type="entry name" value="PLP-binding_barrel"/>
</dbReference>
<dbReference type="GO" id="GO:0008836">
    <property type="term" value="F:diaminopimelate decarboxylase activity"/>
    <property type="evidence" value="ECO:0007669"/>
    <property type="project" value="InterPro"/>
</dbReference>
<keyword evidence="3" id="KW-0663">Pyridoxal phosphate</keyword>
<dbReference type="InterPro" id="IPR000183">
    <property type="entry name" value="Orn/DAP/Arg_de-COase"/>
</dbReference>
<dbReference type="NCBIfam" id="TIGR01048">
    <property type="entry name" value="lysA"/>
    <property type="match status" value="1"/>
</dbReference>
<dbReference type="InterPro" id="IPR022653">
    <property type="entry name" value="De-COase2_pyr-phos_BS"/>
</dbReference>
<evidence type="ECO:0000313" key="7">
    <source>
        <dbReference type="EMBL" id="CAB4535013.1"/>
    </source>
</evidence>
<evidence type="ECO:0000259" key="6">
    <source>
        <dbReference type="Pfam" id="PF02784"/>
    </source>
</evidence>
<organism evidence="8">
    <name type="scientific">freshwater metagenome</name>
    <dbReference type="NCBI Taxonomy" id="449393"/>
    <lineage>
        <taxon>unclassified sequences</taxon>
        <taxon>metagenomes</taxon>
        <taxon>ecological metagenomes</taxon>
    </lineage>
</organism>
<evidence type="ECO:0000313" key="8">
    <source>
        <dbReference type="EMBL" id="CAB4765525.1"/>
    </source>
</evidence>
<dbReference type="PROSITE" id="PS00878">
    <property type="entry name" value="ODR_DC_2_1"/>
    <property type="match status" value="1"/>
</dbReference>
<dbReference type="InterPro" id="IPR022643">
    <property type="entry name" value="De-COase2_C"/>
</dbReference>
<feature type="domain" description="Orn/DAP/Arg decarboxylase 2 N-terminal" evidence="6">
    <location>
        <begin position="46"/>
        <end position="288"/>
    </location>
</feature>
<dbReference type="FunFam" id="3.20.20.10:FF:000003">
    <property type="entry name" value="Diaminopimelate decarboxylase"/>
    <property type="match status" value="1"/>
</dbReference>
<dbReference type="PANTHER" id="PTHR43727">
    <property type="entry name" value="DIAMINOPIMELATE DECARBOXYLASE"/>
    <property type="match status" value="1"/>
</dbReference>
<sequence>MSRIAKHLLPDTAVENKLGRLEIGGCDVVELAEKFGTPVFVYDEEHLRARCREAVEVFGRNQVVYATKAFLCGAMARLAHEEGLMLDVATGGELFVVLHAGVPGTACVLHGNNKSIEELKMAIEAKVRHIVVDNFDELDRLDELHRQGLPRARIQLRITPGVAVHTHEFVSTGQDDSKFGFNLRNGDAQRAVDRVRSSASVDFVGIHCHIGSNVFAAENFEQAAEIMVNFANQLEVAELTLGGGLGVAYVESEHAPTITQWAKALAPATAKLRSGTKVFVEPGRAIVASAAVTLYRIGSIKHLPGIRTYVAVDGGMSDNPRPVLYDSGYEAFLPARINDDRTEHARIVGKHCESGDVLIDDALLPNNYKVGDIIATPVTGAYGHSMGSNYNKVTRPPVVFVSKGSARVVVRRETFIDLVNLDVADSV</sequence>
<protein>
    <submittedName>
        <fullName evidence="8">Unannotated protein</fullName>
    </submittedName>
</protein>
<dbReference type="InterPro" id="IPR022644">
    <property type="entry name" value="De-COase2_N"/>
</dbReference>
<keyword evidence="2" id="KW-0210">Decarboxylase</keyword>
<keyword evidence="4" id="KW-0456">Lyase</keyword>
<dbReference type="Gene3D" id="2.40.37.10">
    <property type="entry name" value="Lyase, Ornithine Decarboxylase, Chain A, domain 1"/>
    <property type="match status" value="1"/>
</dbReference>
<dbReference type="HAMAP" id="MF_02120">
    <property type="entry name" value="LysA"/>
    <property type="match status" value="1"/>
</dbReference>
<dbReference type="PRINTS" id="PR01179">
    <property type="entry name" value="ODADCRBXLASE"/>
</dbReference>
<evidence type="ECO:0000256" key="2">
    <source>
        <dbReference type="ARBA" id="ARBA00022793"/>
    </source>
</evidence>
<dbReference type="PANTHER" id="PTHR43727:SF2">
    <property type="entry name" value="GROUP IV DECARBOXYLASE"/>
    <property type="match status" value="1"/>
</dbReference>
<evidence type="ECO:0000256" key="3">
    <source>
        <dbReference type="ARBA" id="ARBA00022898"/>
    </source>
</evidence>
<dbReference type="SUPFAM" id="SSF50621">
    <property type="entry name" value="Alanine racemase C-terminal domain-like"/>
    <property type="match status" value="1"/>
</dbReference>
<dbReference type="EMBL" id="CAEZZK010000199">
    <property type="protein sequence ID" value="CAB4765525.1"/>
    <property type="molecule type" value="Genomic_DNA"/>
</dbReference>
<dbReference type="PRINTS" id="PR01181">
    <property type="entry name" value="DAPDCRBXLASE"/>
</dbReference>
<proteinExistence type="inferred from homology"/>
<dbReference type="CDD" id="cd06828">
    <property type="entry name" value="PLPDE_III_DapDC"/>
    <property type="match status" value="1"/>
</dbReference>
<dbReference type="GO" id="GO:0009089">
    <property type="term" value="P:lysine biosynthetic process via diaminopimelate"/>
    <property type="evidence" value="ECO:0007669"/>
    <property type="project" value="InterPro"/>
</dbReference>
<dbReference type="InterPro" id="IPR009006">
    <property type="entry name" value="Ala_racemase/Decarboxylase_C"/>
</dbReference>
<evidence type="ECO:0000256" key="1">
    <source>
        <dbReference type="ARBA" id="ARBA00001933"/>
    </source>
</evidence>
<evidence type="ECO:0000256" key="4">
    <source>
        <dbReference type="ARBA" id="ARBA00023239"/>
    </source>
</evidence>
<dbReference type="EMBL" id="CAEZSE010000079">
    <property type="protein sequence ID" value="CAB4535013.1"/>
    <property type="molecule type" value="Genomic_DNA"/>
</dbReference>